<name>A0A8S4QMP1_9NEOP</name>
<feature type="non-terminal residue" evidence="1">
    <location>
        <position position="1"/>
    </location>
</feature>
<sequence>NTWPPSPYISKLVARPIRVLLLAGGACPSNKPPPLAVCVCACACVRVRVCVCACACARVLALTPACGCPSRLGRGWRWTPPPALRRPRSTAASVSCNRFRVVSC</sequence>
<dbReference type="Proteomes" id="UP000838756">
    <property type="component" value="Unassembled WGS sequence"/>
</dbReference>
<proteinExistence type="predicted"/>
<accession>A0A8S4QMP1</accession>
<organism evidence="1 2">
    <name type="scientific">Pararge aegeria aegeria</name>
    <dbReference type="NCBI Taxonomy" id="348720"/>
    <lineage>
        <taxon>Eukaryota</taxon>
        <taxon>Metazoa</taxon>
        <taxon>Ecdysozoa</taxon>
        <taxon>Arthropoda</taxon>
        <taxon>Hexapoda</taxon>
        <taxon>Insecta</taxon>
        <taxon>Pterygota</taxon>
        <taxon>Neoptera</taxon>
        <taxon>Endopterygota</taxon>
        <taxon>Lepidoptera</taxon>
        <taxon>Glossata</taxon>
        <taxon>Ditrysia</taxon>
        <taxon>Papilionoidea</taxon>
        <taxon>Nymphalidae</taxon>
        <taxon>Satyrinae</taxon>
        <taxon>Satyrini</taxon>
        <taxon>Parargina</taxon>
        <taxon>Pararge</taxon>
    </lineage>
</organism>
<protein>
    <submittedName>
        <fullName evidence="1">Jg27110 protein</fullName>
    </submittedName>
</protein>
<gene>
    <name evidence="1" type="primary">jg27110</name>
    <name evidence="1" type="ORF">PAEG_LOCUS3922</name>
</gene>
<dbReference type="EMBL" id="CAKXAJ010013079">
    <property type="protein sequence ID" value="CAH2215837.1"/>
    <property type="molecule type" value="Genomic_DNA"/>
</dbReference>
<evidence type="ECO:0000313" key="2">
    <source>
        <dbReference type="Proteomes" id="UP000838756"/>
    </source>
</evidence>
<reference evidence="1" key="1">
    <citation type="submission" date="2022-03" db="EMBL/GenBank/DDBJ databases">
        <authorList>
            <person name="Lindestad O."/>
        </authorList>
    </citation>
    <scope>NUCLEOTIDE SEQUENCE</scope>
</reference>
<comment type="caution">
    <text evidence="1">The sequence shown here is derived from an EMBL/GenBank/DDBJ whole genome shotgun (WGS) entry which is preliminary data.</text>
</comment>
<evidence type="ECO:0000313" key="1">
    <source>
        <dbReference type="EMBL" id="CAH2215837.1"/>
    </source>
</evidence>
<dbReference type="AlphaFoldDB" id="A0A8S4QMP1"/>
<keyword evidence="2" id="KW-1185">Reference proteome</keyword>